<name>A0A0F9Q4E8_9ZZZZ</name>
<reference evidence="5" key="1">
    <citation type="journal article" date="2015" name="Nature">
        <title>Complex archaea that bridge the gap between prokaryotes and eukaryotes.</title>
        <authorList>
            <person name="Spang A."/>
            <person name="Saw J.H."/>
            <person name="Jorgensen S.L."/>
            <person name="Zaremba-Niedzwiedzka K."/>
            <person name="Martijn J."/>
            <person name="Lind A.E."/>
            <person name="van Eijk R."/>
            <person name="Schleper C."/>
            <person name="Guy L."/>
            <person name="Ettema T.J."/>
        </authorList>
    </citation>
    <scope>NUCLEOTIDE SEQUENCE</scope>
</reference>
<keyword evidence="2" id="KW-0689">Ribosomal protein</keyword>
<dbReference type="PANTHER" id="PTHR45699">
    <property type="entry name" value="60S ACIDIC RIBOSOMAL PROTEIN P0"/>
    <property type="match status" value="1"/>
</dbReference>
<dbReference type="InterPro" id="IPR001790">
    <property type="entry name" value="Ribosomal_uL10"/>
</dbReference>
<organism evidence="5">
    <name type="scientific">marine sediment metagenome</name>
    <dbReference type="NCBI Taxonomy" id="412755"/>
    <lineage>
        <taxon>unclassified sequences</taxon>
        <taxon>metagenomes</taxon>
        <taxon>ecological metagenomes</taxon>
    </lineage>
</organism>
<dbReference type="PANTHER" id="PTHR45699:SF3">
    <property type="entry name" value="LARGE RIBOSOMAL SUBUNIT PROTEIN UL10"/>
    <property type="match status" value="1"/>
</dbReference>
<evidence type="ECO:0000259" key="4">
    <source>
        <dbReference type="Pfam" id="PF17777"/>
    </source>
</evidence>
<evidence type="ECO:0000313" key="5">
    <source>
        <dbReference type="EMBL" id="KKN38820.1"/>
    </source>
</evidence>
<dbReference type="Gene3D" id="3.30.70.1730">
    <property type="match status" value="1"/>
</dbReference>
<dbReference type="EMBL" id="LAZR01001801">
    <property type="protein sequence ID" value="KKN38820.1"/>
    <property type="molecule type" value="Genomic_DNA"/>
</dbReference>
<comment type="caution">
    <text evidence="5">The sequence shown here is derived from an EMBL/GenBank/DDBJ whole genome shotgun (WGS) entry which is preliminary data.</text>
</comment>
<dbReference type="InterPro" id="IPR050323">
    <property type="entry name" value="Ribosomal_protein_uL10"/>
</dbReference>
<feature type="domain" description="Large ribosomal subunit protein uL10-like insertion" evidence="4">
    <location>
        <begin position="114"/>
        <end position="185"/>
    </location>
</feature>
<sequence>MIKKKSIPQWKLDEVNTLLDLFRTYNNVAVIEVANINDKQIQSIRKILRGKAIFRMSKISLQIRAIEQFKKESKKSNLDELAEQIPGQSSLIFTNLEFFDLKKTFQENEWMVPAKPNEITPVDIWVPAGDTGLPTGQVISELNMTLRLPTLIMNDVIHIRQDTRTHRVGDLVTVKQAAVLKKLGITPIESLIKIHFAWGDGEIIPEEILYLDIKQFKNDVVLAYREALGILFKMPFLVGDMTEAYILKVVTEANTINSIVFGKGIQAPTEVIVEEKEAEEEPEEDDEVGIGGLFG</sequence>
<dbReference type="GO" id="GO:0003735">
    <property type="term" value="F:structural constituent of ribosome"/>
    <property type="evidence" value="ECO:0007669"/>
    <property type="project" value="TreeGrafter"/>
</dbReference>
<evidence type="ECO:0000256" key="1">
    <source>
        <dbReference type="ARBA" id="ARBA00008889"/>
    </source>
</evidence>
<dbReference type="InterPro" id="IPR043141">
    <property type="entry name" value="Ribosomal_uL10-like_sf"/>
</dbReference>
<dbReference type="GO" id="GO:0002181">
    <property type="term" value="P:cytoplasmic translation"/>
    <property type="evidence" value="ECO:0007669"/>
    <property type="project" value="TreeGrafter"/>
</dbReference>
<dbReference type="Pfam" id="PF17777">
    <property type="entry name" value="RL10P_insert"/>
    <property type="match status" value="1"/>
</dbReference>
<gene>
    <name evidence="5" type="ORF">LCGC14_0749610</name>
</gene>
<accession>A0A0F9Q4E8</accession>
<evidence type="ECO:0000256" key="2">
    <source>
        <dbReference type="ARBA" id="ARBA00022980"/>
    </source>
</evidence>
<dbReference type="GO" id="GO:0022625">
    <property type="term" value="C:cytosolic large ribosomal subunit"/>
    <property type="evidence" value="ECO:0007669"/>
    <property type="project" value="TreeGrafter"/>
</dbReference>
<dbReference type="Gene3D" id="3.90.105.20">
    <property type="match status" value="1"/>
</dbReference>
<proteinExistence type="inferred from homology"/>
<dbReference type="InterPro" id="IPR043164">
    <property type="entry name" value="Ribosomal_uL10-like_insert_sf"/>
</dbReference>
<protein>
    <recommendedName>
        <fullName evidence="4">Large ribosomal subunit protein uL10-like insertion domain-containing protein</fullName>
    </recommendedName>
</protein>
<dbReference type="GO" id="GO:0000027">
    <property type="term" value="P:ribosomal large subunit assembly"/>
    <property type="evidence" value="ECO:0007669"/>
    <property type="project" value="TreeGrafter"/>
</dbReference>
<comment type="similarity">
    <text evidence="1">Belongs to the universal ribosomal protein uL10 family.</text>
</comment>
<dbReference type="GO" id="GO:0070180">
    <property type="term" value="F:large ribosomal subunit rRNA binding"/>
    <property type="evidence" value="ECO:0007669"/>
    <property type="project" value="TreeGrafter"/>
</dbReference>
<dbReference type="AlphaFoldDB" id="A0A0F9Q4E8"/>
<dbReference type="Pfam" id="PF00466">
    <property type="entry name" value="Ribosomal_L10"/>
    <property type="match status" value="1"/>
</dbReference>
<evidence type="ECO:0000256" key="3">
    <source>
        <dbReference type="ARBA" id="ARBA00023274"/>
    </source>
</evidence>
<dbReference type="InterPro" id="IPR040637">
    <property type="entry name" value="Ribosomal_uL10-like_insert"/>
</dbReference>
<dbReference type="SUPFAM" id="SSF160369">
    <property type="entry name" value="Ribosomal protein L10-like"/>
    <property type="match status" value="1"/>
</dbReference>
<keyword evidence="3" id="KW-0687">Ribonucleoprotein</keyword>